<comment type="similarity">
    <text evidence="7">Belongs to the transglycosylase MltG family.</text>
</comment>
<dbReference type="InterPro" id="IPR003770">
    <property type="entry name" value="MLTG-like"/>
</dbReference>
<evidence type="ECO:0000256" key="1">
    <source>
        <dbReference type="ARBA" id="ARBA00022475"/>
    </source>
</evidence>
<comment type="catalytic activity">
    <reaction evidence="7">
        <text>a peptidoglycan chain = a peptidoglycan chain with N-acetyl-1,6-anhydromuramyl-[peptide] at the reducing end + a peptidoglycan chain with N-acetylglucosamine at the non-reducing end.</text>
        <dbReference type="EC" id="4.2.2.29"/>
    </reaction>
</comment>
<evidence type="ECO:0000313" key="9">
    <source>
        <dbReference type="EMBL" id="AKU18921.1"/>
    </source>
</evidence>
<dbReference type="GO" id="GO:0008932">
    <property type="term" value="F:lytic endotransglycosylase activity"/>
    <property type="evidence" value="ECO:0007669"/>
    <property type="project" value="UniProtKB-UniRule"/>
</dbReference>
<dbReference type="STRING" id="571913.VV02_13925"/>
<organism evidence="9 10">
    <name type="scientific">Luteipulveratus mongoliensis</name>
    <dbReference type="NCBI Taxonomy" id="571913"/>
    <lineage>
        <taxon>Bacteria</taxon>
        <taxon>Bacillati</taxon>
        <taxon>Actinomycetota</taxon>
        <taxon>Actinomycetes</taxon>
        <taxon>Micrococcales</taxon>
        <taxon>Dermacoccaceae</taxon>
        <taxon>Luteipulveratus</taxon>
    </lineage>
</organism>
<dbReference type="Gene3D" id="3.30.160.60">
    <property type="entry name" value="Classic Zinc Finger"/>
    <property type="match status" value="1"/>
</dbReference>
<keyword evidence="6 7" id="KW-0961">Cell wall biogenesis/degradation</keyword>
<keyword evidence="2 7" id="KW-0812">Transmembrane</keyword>
<dbReference type="AlphaFoldDB" id="A0A0K1JQC1"/>
<dbReference type="KEGG" id="lmoi:VV02_13925"/>
<evidence type="ECO:0000256" key="5">
    <source>
        <dbReference type="ARBA" id="ARBA00023239"/>
    </source>
</evidence>
<protein>
    <recommendedName>
        <fullName evidence="7">Endolytic murein transglycosylase</fullName>
        <ecNumber evidence="7">4.2.2.29</ecNumber>
    </recommendedName>
    <alternativeName>
        <fullName evidence="7">Peptidoglycan lytic transglycosylase</fullName>
    </alternativeName>
    <alternativeName>
        <fullName evidence="7">Peptidoglycan polymerization terminase</fullName>
    </alternativeName>
</protein>
<dbReference type="GO" id="GO:0071555">
    <property type="term" value="P:cell wall organization"/>
    <property type="evidence" value="ECO:0007669"/>
    <property type="project" value="UniProtKB-KW"/>
</dbReference>
<name>A0A0K1JQC1_9MICO</name>
<evidence type="ECO:0000256" key="2">
    <source>
        <dbReference type="ARBA" id="ARBA00022692"/>
    </source>
</evidence>
<reference evidence="9 10" key="1">
    <citation type="submission" date="2015-03" db="EMBL/GenBank/DDBJ databases">
        <title>Luteipulveratus halotolerans sp. nov., a novel actinobacterium (Dermacoccaceae) from Sarawak, Malaysia.</title>
        <authorList>
            <person name="Juboi H."/>
            <person name="Basik A."/>
            <person name="Shamsul S.S."/>
            <person name="Arnold P."/>
            <person name="Schmitt E.K."/>
            <person name="Sanglier J.-J."/>
            <person name="Yeo T."/>
        </authorList>
    </citation>
    <scope>NUCLEOTIDE SEQUENCE [LARGE SCALE GENOMIC DNA]</scope>
    <source>
        <strain evidence="9 10">MN07-A0370</strain>
    </source>
</reference>
<evidence type="ECO:0000256" key="6">
    <source>
        <dbReference type="ARBA" id="ARBA00023316"/>
    </source>
</evidence>
<dbReference type="CDD" id="cd08010">
    <property type="entry name" value="MltG_like"/>
    <property type="match status" value="1"/>
</dbReference>
<keyword evidence="10" id="KW-1185">Reference proteome</keyword>
<evidence type="ECO:0000256" key="8">
    <source>
        <dbReference type="SAM" id="MobiDB-lite"/>
    </source>
</evidence>
<proteinExistence type="inferred from homology"/>
<accession>A0A0K1JQC1</accession>
<feature type="compositionally biased region" description="Polar residues" evidence="8">
    <location>
        <begin position="253"/>
        <end position="268"/>
    </location>
</feature>
<keyword evidence="5 7" id="KW-0456">Lyase</keyword>
<evidence type="ECO:0000256" key="7">
    <source>
        <dbReference type="HAMAP-Rule" id="MF_02065"/>
    </source>
</evidence>
<dbReference type="PANTHER" id="PTHR30518:SF2">
    <property type="entry name" value="ENDOLYTIC MUREIN TRANSGLYCOSYLASE"/>
    <property type="match status" value="1"/>
</dbReference>
<evidence type="ECO:0000256" key="4">
    <source>
        <dbReference type="ARBA" id="ARBA00023136"/>
    </source>
</evidence>
<dbReference type="NCBIfam" id="TIGR00247">
    <property type="entry name" value="endolytic transglycosylase MltG"/>
    <property type="match status" value="1"/>
</dbReference>
<keyword evidence="1 7" id="KW-1003">Cell membrane</keyword>
<sequence>MVFGGGAVAYKTLGLHMPSLGGGSEGGGDFAGEGSGVAKIVVRRGDTGSDIGATLEQAGVVKSGRTFARAFAAEHDAAGLQPGTYTLRKQMSSASALSLMLDPKSHVGDGVTVPEGLWAQEVYARLSKGTGVPLADYAKVDPKQLGLPAAAGGQVEGYLFPSTYEFPDKATATDQLRTMVTEFKRRTASLNIPAGQEQRVMTIASVVQAESKLGEDGPKVARVIENRLRPNPATNGRLQMDSTVHYMLRKRGTVTTTDKQRQSTSPYNTYVHPGLPPAPVDSPGLEAIQAALQPTPGNWLYFVTVNLSTGETRFAATLPEHNKNVAVFQAWCKANPGKC</sequence>
<dbReference type="EMBL" id="CP011112">
    <property type="protein sequence ID" value="AKU18921.1"/>
    <property type="molecule type" value="Genomic_DNA"/>
</dbReference>
<comment type="function">
    <text evidence="7">Functions as a peptidoglycan terminase that cleaves nascent peptidoglycan strands endolytically to terminate their elongation.</text>
</comment>
<keyword evidence="4 7" id="KW-0472">Membrane</keyword>
<gene>
    <name evidence="7" type="primary">mltG</name>
    <name evidence="9" type="ORF">VV02_13925</name>
</gene>
<dbReference type="PATRIC" id="fig|571913.6.peg.2830"/>
<feature type="site" description="Important for catalytic activity" evidence="7">
    <location>
        <position position="210"/>
    </location>
</feature>
<evidence type="ECO:0000256" key="3">
    <source>
        <dbReference type="ARBA" id="ARBA00022989"/>
    </source>
</evidence>
<evidence type="ECO:0000313" key="10">
    <source>
        <dbReference type="Proteomes" id="UP000066480"/>
    </source>
</evidence>
<dbReference type="Proteomes" id="UP000066480">
    <property type="component" value="Chromosome"/>
</dbReference>
<dbReference type="Pfam" id="PF02618">
    <property type="entry name" value="YceG"/>
    <property type="match status" value="1"/>
</dbReference>
<keyword evidence="3 7" id="KW-1133">Transmembrane helix</keyword>
<dbReference type="GO" id="GO:0009252">
    <property type="term" value="P:peptidoglycan biosynthetic process"/>
    <property type="evidence" value="ECO:0007669"/>
    <property type="project" value="UniProtKB-UniRule"/>
</dbReference>
<feature type="region of interest" description="Disordered" evidence="8">
    <location>
        <begin position="253"/>
        <end position="274"/>
    </location>
</feature>
<dbReference type="GO" id="GO:0005886">
    <property type="term" value="C:plasma membrane"/>
    <property type="evidence" value="ECO:0007669"/>
    <property type="project" value="UniProtKB-UniRule"/>
</dbReference>
<dbReference type="Gene3D" id="3.30.1490.480">
    <property type="entry name" value="Endolytic murein transglycosylase"/>
    <property type="match status" value="1"/>
</dbReference>
<dbReference type="EC" id="4.2.2.29" evidence="7"/>
<dbReference type="PANTHER" id="PTHR30518">
    <property type="entry name" value="ENDOLYTIC MUREIN TRANSGLYCOSYLASE"/>
    <property type="match status" value="1"/>
</dbReference>
<dbReference type="HAMAP" id="MF_02065">
    <property type="entry name" value="MltG"/>
    <property type="match status" value="1"/>
</dbReference>